<dbReference type="EMBL" id="KK915560">
    <property type="protein sequence ID" value="KDP21825.1"/>
    <property type="molecule type" value="Genomic_DNA"/>
</dbReference>
<keyword evidence="9" id="KW-1185">Reference proteome</keyword>
<dbReference type="AlphaFoldDB" id="A0A067JP95"/>
<evidence type="ECO:0000313" key="9">
    <source>
        <dbReference type="Proteomes" id="UP000027138"/>
    </source>
</evidence>
<comment type="subcellular location">
    <subcellularLocation>
        <location evidence="1">Membrane</location>
        <topology evidence="1">Single-pass membrane protein</topology>
    </subcellularLocation>
</comment>
<keyword evidence="2 6" id="KW-0812">Transmembrane</keyword>
<dbReference type="OrthoDB" id="1929523at2759"/>
<dbReference type="Gene3D" id="2.60.40.1820">
    <property type="match status" value="1"/>
</dbReference>
<keyword evidence="3 6" id="KW-1133">Transmembrane helix</keyword>
<dbReference type="KEGG" id="jcu:105649058"/>
<reference evidence="8 9" key="1">
    <citation type="journal article" date="2014" name="PLoS ONE">
        <title>Global Analysis of Gene Expression Profiles in Physic Nut (Jatropha curcas L.) Seedlings Exposed to Salt Stress.</title>
        <authorList>
            <person name="Zhang L."/>
            <person name="Zhang C."/>
            <person name="Wu P."/>
            <person name="Chen Y."/>
            <person name="Li M."/>
            <person name="Jiang H."/>
            <person name="Wu G."/>
        </authorList>
    </citation>
    <scope>NUCLEOTIDE SEQUENCE [LARGE SCALE GENOMIC DNA]</scope>
    <source>
        <strain evidence="9">cv. GZQX0401</strain>
        <tissue evidence="8">Young leaves</tissue>
    </source>
</reference>
<dbReference type="PANTHER" id="PTHR31234">
    <property type="entry name" value="LATE EMBRYOGENESIS ABUNDANT (LEA) HYDROXYPROLINE-RICH GLYCOPROTEIN FAMILY"/>
    <property type="match status" value="1"/>
</dbReference>
<evidence type="ECO:0000313" key="8">
    <source>
        <dbReference type="EMBL" id="KDP21825.1"/>
    </source>
</evidence>
<sequence length="227" mass="24554">MEKTEETALNPSKVAAAAAETTKKESKDAEAQAAHPKRKHRRRNICLAVTAAIILAIVLVVVILAFTVFKAKEPSTTVDSISLQNLRISPDIARMNVDLNITLDVDLTVTNPNKVGFKYKNGSAFLNYRGELVGEVPIPAGKMSSDSTRPMNLTVTVMADRLLSNPQLIPDVASGVLTFSSLIKLSGKVAIFKIFKVSVDTTTTCDITIFVSNSTLGDQNCKYKAKL</sequence>
<evidence type="ECO:0000256" key="1">
    <source>
        <dbReference type="ARBA" id="ARBA00004167"/>
    </source>
</evidence>
<dbReference type="InterPro" id="IPR004864">
    <property type="entry name" value="LEA_2"/>
</dbReference>
<feature type="transmembrane region" description="Helical" evidence="6">
    <location>
        <begin position="45"/>
        <end position="69"/>
    </location>
</feature>
<dbReference type="Proteomes" id="UP000027138">
    <property type="component" value="Unassembled WGS sequence"/>
</dbReference>
<evidence type="ECO:0000256" key="3">
    <source>
        <dbReference type="ARBA" id="ARBA00022989"/>
    </source>
</evidence>
<dbReference type="InterPro" id="IPR044839">
    <property type="entry name" value="NDR1-like"/>
</dbReference>
<dbReference type="GO" id="GO:0098542">
    <property type="term" value="P:defense response to other organism"/>
    <property type="evidence" value="ECO:0007669"/>
    <property type="project" value="InterPro"/>
</dbReference>
<dbReference type="STRING" id="180498.A0A067JP95"/>
<feature type="domain" description="Late embryogenesis abundant protein LEA-2 subgroup" evidence="7">
    <location>
        <begin position="107"/>
        <end position="199"/>
    </location>
</feature>
<dbReference type="PANTHER" id="PTHR31234:SF65">
    <property type="entry name" value="LATE EMBRYOGENESIS ABUNDANT PROTEIN, LEA_2 SUBGROUP"/>
    <property type="match status" value="1"/>
</dbReference>
<name>A0A067JP95_JATCU</name>
<evidence type="ECO:0000256" key="4">
    <source>
        <dbReference type="ARBA" id="ARBA00023136"/>
    </source>
</evidence>
<evidence type="ECO:0000256" key="2">
    <source>
        <dbReference type="ARBA" id="ARBA00022692"/>
    </source>
</evidence>
<gene>
    <name evidence="8" type="ORF">JCGZ_00612</name>
</gene>
<dbReference type="Pfam" id="PF03168">
    <property type="entry name" value="LEA_2"/>
    <property type="match status" value="1"/>
</dbReference>
<evidence type="ECO:0000256" key="6">
    <source>
        <dbReference type="SAM" id="Phobius"/>
    </source>
</evidence>
<evidence type="ECO:0000259" key="7">
    <source>
        <dbReference type="Pfam" id="PF03168"/>
    </source>
</evidence>
<organism evidence="8 9">
    <name type="scientific">Jatropha curcas</name>
    <name type="common">Barbados nut</name>
    <dbReference type="NCBI Taxonomy" id="180498"/>
    <lineage>
        <taxon>Eukaryota</taxon>
        <taxon>Viridiplantae</taxon>
        <taxon>Streptophyta</taxon>
        <taxon>Embryophyta</taxon>
        <taxon>Tracheophyta</taxon>
        <taxon>Spermatophyta</taxon>
        <taxon>Magnoliopsida</taxon>
        <taxon>eudicotyledons</taxon>
        <taxon>Gunneridae</taxon>
        <taxon>Pentapetalae</taxon>
        <taxon>rosids</taxon>
        <taxon>fabids</taxon>
        <taxon>Malpighiales</taxon>
        <taxon>Euphorbiaceae</taxon>
        <taxon>Crotonoideae</taxon>
        <taxon>Jatropheae</taxon>
        <taxon>Jatropha</taxon>
    </lineage>
</organism>
<accession>A0A067JP95</accession>
<feature type="region of interest" description="Disordered" evidence="5">
    <location>
        <begin position="1"/>
        <end position="37"/>
    </location>
</feature>
<dbReference type="SUPFAM" id="SSF117070">
    <property type="entry name" value="LEA14-like"/>
    <property type="match status" value="1"/>
</dbReference>
<evidence type="ECO:0000256" key="5">
    <source>
        <dbReference type="SAM" id="MobiDB-lite"/>
    </source>
</evidence>
<dbReference type="GO" id="GO:0016020">
    <property type="term" value="C:membrane"/>
    <property type="evidence" value="ECO:0007669"/>
    <property type="project" value="UniProtKB-SubCell"/>
</dbReference>
<feature type="compositionally biased region" description="Basic and acidic residues" evidence="5">
    <location>
        <begin position="21"/>
        <end position="30"/>
    </location>
</feature>
<proteinExistence type="predicted"/>
<protein>
    <recommendedName>
        <fullName evidence="7">Late embryogenesis abundant protein LEA-2 subgroup domain-containing protein</fullName>
    </recommendedName>
</protein>
<keyword evidence="4 6" id="KW-0472">Membrane</keyword>